<evidence type="ECO:0000256" key="5">
    <source>
        <dbReference type="PROSITE-ProRule" id="PRU01240"/>
    </source>
</evidence>
<evidence type="ECO:0000259" key="6">
    <source>
        <dbReference type="Pfam" id="PF00082"/>
    </source>
</evidence>
<evidence type="ECO:0000256" key="2">
    <source>
        <dbReference type="ARBA" id="ARBA00022670"/>
    </source>
</evidence>
<dbReference type="InterPro" id="IPR050131">
    <property type="entry name" value="Peptidase_S8_subtilisin-like"/>
</dbReference>
<proteinExistence type="inferred from homology"/>
<feature type="active site" description="Charge relay system" evidence="5">
    <location>
        <position position="233"/>
    </location>
</feature>
<reference evidence="7" key="1">
    <citation type="submission" date="2020-02" db="EMBL/GenBank/DDBJ databases">
        <authorList>
            <person name="Meier V. D."/>
        </authorList>
    </citation>
    <scope>NUCLEOTIDE SEQUENCE</scope>
    <source>
        <strain evidence="7">AVDCRST_MAG58</strain>
    </source>
</reference>
<sequence>MDERPAWSAQFAPDALRTLTPVPSLDEITAEWAWNRSTGAGVKVAIIDSGIDPGHEAVGRGISGYVAITDGPMGLLHDTEPHEDSYGHGTACAGIIRSIAPDCELYSVKVLGQRLTGRGTTFAAGLQWAIENGMDVCNVSMGTTKKNFFGLLHNLADRAYFQKTMLVTAANNMPVPSFPSLYASVISVASHEGLDDPHLFYYNPSPPVEFGAPGIDVRVAWADGGWITATGNSFAAPHITGIVAKILGKHPGLTLFQMKTILRALSANMPHAKPG</sequence>
<keyword evidence="3 5" id="KW-0378">Hydrolase</keyword>
<dbReference type="GO" id="GO:0006508">
    <property type="term" value="P:proteolysis"/>
    <property type="evidence" value="ECO:0007669"/>
    <property type="project" value="UniProtKB-KW"/>
</dbReference>
<feature type="domain" description="Peptidase S8/S53" evidence="6">
    <location>
        <begin position="39"/>
        <end position="262"/>
    </location>
</feature>
<dbReference type="Gene3D" id="3.40.50.200">
    <property type="entry name" value="Peptidase S8/S53 domain"/>
    <property type="match status" value="1"/>
</dbReference>
<protein>
    <submittedName>
        <fullName evidence="7">Peptidase S8 and S53 subtilisin kexin sedolisin</fullName>
    </submittedName>
</protein>
<keyword evidence="2 5" id="KW-0645">Protease</keyword>
<keyword evidence="4 5" id="KW-0720">Serine protease</keyword>
<dbReference type="PROSITE" id="PS51892">
    <property type="entry name" value="SUBTILASE"/>
    <property type="match status" value="1"/>
</dbReference>
<dbReference type="PANTHER" id="PTHR43806">
    <property type="entry name" value="PEPTIDASE S8"/>
    <property type="match status" value="1"/>
</dbReference>
<feature type="active site" description="Charge relay system" evidence="5">
    <location>
        <position position="88"/>
    </location>
</feature>
<dbReference type="InterPro" id="IPR000209">
    <property type="entry name" value="Peptidase_S8/S53_dom"/>
</dbReference>
<accession>A0A6J4RD92</accession>
<evidence type="ECO:0000313" key="7">
    <source>
        <dbReference type="EMBL" id="CAA9462581.1"/>
    </source>
</evidence>
<dbReference type="PRINTS" id="PR00723">
    <property type="entry name" value="SUBTILISIN"/>
</dbReference>
<name>A0A6J4RD92_9ACTN</name>
<dbReference type="PROSITE" id="PS00136">
    <property type="entry name" value="SUBTILASE_ASP"/>
    <property type="match status" value="1"/>
</dbReference>
<dbReference type="InterPro" id="IPR023827">
    <property type="entry name" value="Peptidase_S8_Asp-AS"/>
</dbReference>
<dbReference type="GO" id="GO:0004252">
    <property type="term" value="F:serine-type endopeptidase activity"/>
    <property type="evidence" value="ECO:0007669"/>
    <property type="project" value="UniProtKB-UniRule"/>
</dbReference>
<evidence type="ECO:0000256" key="1">
    <source>
        <dbReference type="ARBA" id="ARBA00011073"/>
    </source>
</evidence>
<dbReference type="InterPro" id="IPR015500">
    <property type="entry name" value="Peptidase_S8_subtilisin-rel"/>
</dbReference>
<dbReference type="PANTHER" id="PTHR43806:SF11">
    <property type="entry name" value="CEREVISIN-RELATED"/>
    <property type="match status" value="1"/>
</dbReference>
<evidence type="ECO:0000256" key="4">
    <source>
        <dbReference type="ARBA" id="ARBA00022825"/>
    </source>
</evidence>
<dbReference type="InterPro" id="IPR036852">
    <property type="entry name" value="Peptidase_S8/S53_dom_sf"/>
</dbReference>
<gene>
    <name evidence="7" type="ORF">AVDCRST_MAG58-2907</name>
</gene>
<feature type="active site" description="Charge relay system" evidence="5">
    <location>
        <position position="48"/>
    </location>
</feature>
<dbReference type="AlphaFoldDB" id="A0A6J4RD92"/>
<organism evidence="7">
    <name type="scientific">uncultured Rubrobacteraceae bacterium</name>
    <dbReference type="NCBI Taxonomy" id="349277"/>
    <lineage>
        <taxon>Bacteria</taxon>
        <taxon>Bacillati</taxon>
        <taxon>Actinomycetota</taxon>
        <taxon>Rubrobacteria</taxon>
        <taxon>Rubrobacterales</taxon>
        <taxon>Rubrobacteraceae</taxon>
        <taxon>environmental samples</taxon>
    </lineage>
</organism>
<dbReference type="Pfam" id="PF00082">
    <property type="entry name" value="Peptidase_S8"/>
    <property type="match status" value="1"/>
</dbReference>
<dbReference type="EMBL" id="CADCVF010000059">
    <property type="protein sequence ID" value="CAA9462581.1"/>
    <property type="molecule type" value="Genomic_DNA"/>
</dbReference>
<comment type="similarity">
    <text evidence="1 5">Belongs to the peptidase S8 family.</text>
</comment>
<dbReference type="SUPFAM" id="SSF52743">
    <property type="entry name" value="Subtilisin-like"/>
    <property type="match status" value="1"/>
</dbReference>
<evidence type="ECO:0000256" key="3">
    <source>
        <dbReference type="ARBA" id="ARBA00022801"/>
    </source>
</evidence>